<dbReference type="PANTHER" id="PTHR23033">
    <property type="entry name" value="BETA1,3-GALACTOSYLTRANSFERASE"/>
    <property type="match status" value="1"/>
</dbReference>
<dbReference type="Gene3D" id="3.90.550.50">
    <property type="match status" value="1"/>
</dbReference>
<evidence type="ECO:0000256" key="4">
    <source>
        <dbReference type="ARBA" id="ARBA00022968"/>
    </source>
</evidence>
<keyword evidence="8" id="KW-0732">Signal</keyword>
<gene>
    <name evidence="9" type="ORF">Agub_g13004</name>
</gene>
<evidence type="ECO:0000256" key="5">
    <source>
        <dbReference type="ARBA" id="ARBA00022989"/>
    </source>
</evidence>
<dbReference type="AlphaFoldDB" id="A0AAD3DZ43"/>
<organism evidence="9 10">
    <name type="scientific">Astrephomene gubernaculifera</name>
    <dbReference type="NCBI Taxonomy" id="47775"/>
    <lineage>
        <taxon>Eukaryota</taxon>
        <taxon>Viridiplantae</taxon>
        <taxon>Chlorophyta</taxon>
        <taxon>core chlorophytes</taxon>
        <taxon>Chlorophyceae</taxon>
        <taxon>CS clade</taxon>
        <taxon>Chlamydomonadales</taxon>
        <taxon>Astrephomenaceae</taxon>
        <taxon>Astrephomene</taxon>
    </lineage>
</organism>
<evidence type="ECO:0000256" key="7">
    <source>
        <dbReference type="SAM" id="MobiDB-lite"/>
    </source>
</evidence>
<proteinExistence type="inferred from homology"/>
<feature type="compositionally biased region" description="Low complexity" evidence="7">
    <location>
        <begin position="316"/>
        <end position="334"/>
    </location>
</feature>
<evidence type="ECO:0000256" key="8">
    <source>
        <dbReference type="SAM" id="SignalP"/>
    </source>
</evidence>
<name>A0AAD3DZ43_9CHLO</name>
<dbReference type="GO" id="GO:0016020">
    <property type="term" value="C:membrane"/>
    <property type="evidence" value="ECO:0007669"/>
    <property type="project" value="UniProtKB-SubCell"/>
</dbReference>
<keyword evidence="6" id="KW-0472">Membrane</keyword>
<feature type="compositionally biased region" description="Acidic residues" evidence="7">
    <location>
        <begin position="555"/>
        <end position="571"/>
    </location>
</feature>
<evidence type="ECO:0000313" key="9">
    <source>
        <dbReference type="EMBL" id="GFR50740.1"/>
    </source>
</evidence>
<keyword evidence="4" id="KW-0735">Signal-anchor</keyword>
<evidence type="ECO:0000256" key="3">
    <source>
        <dbReference type="ARBA" id="ARBA00022692"/>
    </source>
</evidence>
<feature type="compositionally biased region" description="Low complexity" evidence="7">
    <location>
        <begin position="345"/>
        <end position="354"/>
    </location>
</feature>
<accession>A0AAD3DZ43</accession>
<keyword evidence="3" id="KW-0812">Transmembrane</keyword>
<dbReference type="InterPro" id="IPR026050">
    <property type="entry name" value="C1GALT1/C1GALT1_chp1"/>
</dbReference>
<evidence type="ECO:0000256" key="6">
    <source>
        <dbReference type="ARBA" id="ARBA00023136"/>
    </source>
</evidence>
<evidence type="ECO:0000313" key="10">
    <source>
        <dbReference type="Proteomes" id="UP001054857"/>
    </source>
</evidence>
<dbReference type="PANTHER" id="PTHR23033:SF50">
    <property type="entry name" value="HEXOSYLTRANSFERASE"/>
    <property type="match status" value="1"/>
</dbReference>
<feature type="region of interest" description="Disordered" evidence="7">
    <location>
        <begin position="622"/>
        <end position="643"/>
    </location>
</feature>
<feature type="signal peptide" evidence="8">
    <location>
        <begin position="1"/>
        <end position="32"/>
    </location>
</feature>
<dbReference type="Proteomes" id="UP001054857">
    <property type="component" value="Unassembled WGS sequence"/>
</dbReference>
<comment type="subcellular location">
    <subcellularLocation>
        <location evidence="1">Membrane</location>
        <topology evidence="1">Single-pass type II membrane protein</topology>
    </subcellularLocation>
</comment>
<evidence type="ECO:0000256" key="2">
    <source>
        <dbReference type="ARBA" id="ARBA00006462"/>
    </source>
</evidence>
<feature type="compositionally biased region" description="Basic and acidic residues" evidence="7">
    <location>
        <begin position="302"/>
        <end position="315"/>
    </location>
</feature>
<keyword evidence="10" id="KW-1185">Reference proteome</keyword>
<protein>
    <submittedName>
        <fullName evidence="9">Uncharacterized protein</fullName>
    </submittedName>
</protein>
<evidence type="ECO:0000256" key="1">
    <source>
        <dbReference type="ARBA" id="ARBA00004606"/>
    </source>
</evidence>
<comment type="caution">
    <text evidence="9">The sequence shown here is derived from an EMBL/GenBank/DDBJ whole genome shotgun (WGS) entry which is preliminary data.</text>
</comment>
<feature type="chain" id="PRO_5041903608" evidence="8">
    <location>
        <begin position="33"/>
        <end position="698"/>
    </location>
</feature>
<feature type="region of interest" description="Disordered" evidence="7">
    <location>
        <begin position="253"/>
        <end position="358"/>
    </location>
</feature>
<feature type="region of interest" description="Disordered" evidence="7">
    <location>
        <begin position="553"/>
        <end position="586"/>
    </location>
</feature>
<sequence length="698" mass="75304">MQRRDRPSCPGSFVKLLLLLTLLVSQYSLSWGDSLHFSATALGRADYKDEDFVIVIGTSQERLKIAQASRPLRAGIRTFIALDNATLADELNKQGIPYETYAFFPDRQISGPERDKPGDTRWQAAPFLAHRHYGGSYRWMLLGDDDTLWFMRGVTWLLREYDPDLPYVLSDHLGDHNPRGFFLPSPLAAVCSPCHWPRLLATHPHLQQQQQQLAARSAPIVSAQELAGWDPRELDGWGIGRLRPRRGKRVGFGAAQSHEEAAGQVGSGGGWLGRGWRWQVGKRQPRPQNSSVVGPAAGPTRQLREAEQAAKEAERAQQQQPSDAAAAAGDQPARGMPPGPIATDGSNSSGNTTSFPLVWPRKQPLQPVNMTALLQLAYYGNDPAAPIPPPGCPCQPAQGCLHRARLCRGSSGRSQELCGRSLVFKTWGFRGNRTWCRHSWPHGGAGVVLSVGLMRNVTGGPVEECARSTLLHSCDMNLAMCLMQAQGGGFMVTHPGNAVLHGAGWADPRFILFDNTVYGAAVRDPEGVLKGRVACRREDRVAALAAAAALAEESAGLEDDEDLEEGEEQEKSEEAGGGSDEEKVEGGSMGAVLGASDATAASNPILAGAAQHQRHRRALRDLPRDAVSSQQQQQQLPGGLVGGARDDDMAMCRWLVRHAVSVHMHGRSFPSPGAAAEAVGRVAASYLGAHALLSRGDG</sequence>
<keyword evidence="5" id="KW-1133">Transmembrane helix</keyword>
<reference evidence="9 10" key="1">
    <citation type="journal article" date="2021" name="Sci. Rep.">
        <title>Genome sequencing of the multicellular alga Astrephomene provides insights into convergent evolution of germ-soma differentiation.</title>
        <authorList>
            <person name="Yamashita S."/>
            <person name="Yamamoto K."/>
            <person name="Matsuzaki R."/>
            <person name="Suzuki S."/>
            <person name="Yamaguchi H."/>
            <person name="Hirooka S."/>
            <person name="Minakuchi Y."/>
            <person name="Miyagishima S."/>
            <person name="Kawachi M."/>
            <person name="Toyoda A."/>
            <person name="Nozaki H."/>
        </authorList>
    </citation>
    <scope>NUCLEOTIDE SEQUENCE [LARGE SCALE GENOMIC DNA]</scope>
    <source>
        <strain evidence="9 10">NIES-4017</strain>
    </source>
</reference>
<dbReference type="EMBL" id="BMAR01000040">
    <property type="protein sequence ID" value="GFR50740.1"/>
    <property type="molecule type" value="Genomic_DNA"/>
</dbReference>
<comment type="similarity">
    <text evidence="2">Belongs to the glycosyltransferase 31 family. Beta3-Gal-T subfamily.</text>
</comment>